<keyword evidence="3" id="KW-1185">Reference proteome</keyword>
<proteinExistence type="predicted"/>
<sequence length="211" mass="22566">MEEEQPPDLAATMGFTSFGSASTAKKRRHSQTNNSPPTSNSTGANSLRLGVRPKLTEERKERGEQEEETNVIQTTETDHPKGNGKAIAKAKNIPATSLAEFLSRGQALPDKPATPSHSFPSTTSSAIQSQQPHHPNPHQSTTTPSSTETISFGGHALTRADLDALRQGVRDEKGDVAFFLPSFVEENPWAGLNGKAQVQGQTQVAAGWGRG</sequence>
<feature type="compositionally biased region" description="Low complexity" evidence="1">
    <location>
        <begin position="32"/>
        <end position="42"/>
    </location>
</feature>
<name>A0A6A6JTJ6_WESOR</name>
<protein>
    <submittedName>
        <fullName evidence="2">Uncharacterized protein</fullName>
    </submittedName>
</protein>
<dbReference type="EMBL" id="ML986486">
    <property type="protein sequence ID" value="KAF2279564.1"/>
    <property type="molecule type" value="Genomic_DNA"/>
</dbReference>
<dbReference type="AlphaFoldDB" id="A0A6A6JTJ6"/>
<feature type="compositionally biased region" description="Polar residues" evidence="1">
    <location>
        <begin position="14"/>
        <end position="23"/>
    </location>
</feature>
<feature type="compositionally biased region" description="Low complexity" evidence="1">
    <location>
        <begin position="113"/>
        <end position="147"/>
    </location>
</feature>
<dbReference type="Proteomes" id="UP000800097">
    <property type="component" value="Unassembled WGS sequence"/>
</dbReference>
<dbReference type="OrthoDB" id="5419162at2759"/>
<feature type="compositionally biased region" description="Low complexity" evidence="1">
    <location>
        <begin position="83"/>
        <end position="95"/>
    </location>
</feature>
<evidence type="ECO:0000256" key="1">
    <source>
        <dbReference type="SAM" id="MobiDB-lite"/>
    </source>
</evidence>
<feature type="region of interest" description="Disordered" evidence="1">
    <location>
        <begin position="1"/>
        <end position="151"/>
    </location>
</feature>
<accession>A0A6A6JTJ6</accession>
<organism evidence="2 3">
    <name type="scientific">Westerdykella ornata</name>
    <dbReference type="NCBI Taxonomy" id="318751"/>
    <lineage>
        <taxon>Eukaryota</taxon>
        <taxon>Fungi</taxon>
        <taxon>Dikarya</taxon>
        <taxon>Ascomycota</taxon>
        <taxon>Pezizomycotina</taxon>
        <taxon>Dothideomycetes</taxon>
        <taxon>Pleosporomycetidae</taxon>
        <taxon>Pleosporales</taxon>
        <taxon>Sporormiaceae</taxon>
        <taxon>Westerdykella</taxon>
    </lineage>
</organism>
<dbReference type="RefSeq" id="XP_033657103.1">
    <property type="nucleotide sequence ID" value="XM_033793499.1"/>
</dbReference>
<evidence type="ECO:0000313" key="2">
    <source>
        <dbReference type="EMBL" id="KAF2279564.1"/>
    </source>
</evidence>
<dbReference type="GeneID" id="54546674"/>
<reference evidence="2" key="1">
    <citation type="journal article" date="2020" name="Stud. Mycol.">
        <title>101 Dothideomycetes genomes: a test case for predicting lifestyles and emergence of pathogens.</title>
        <authorList>
            <person name="Haridas S."/>
            <person name="Albert R."/>
            <person name="Binder M."/>
            <person name="Bloem J."/>
            <person name="Labutti K."/>
            <person name="Salamov A."/>
            <person name="Andreopoulos B."/>
            <person name="Baker S."/>
            <person name="Barry K."/>
            <person name="Bills G."/>
            <person name="Bluhm B."/>
            <person name="Cannon C."/>
            <person name="Castanera R."/>
            <person name="Culley D."/>
            <person name="Daum C."/>
            <person name="Ezra D."/>
            <person name="Gonzalez J."/>
            <person name="Henrissat B."/>
            <person name="Kuo A."/>
            <person name="Liang C."/>
            <person name="Lipzen A."/>
            <person name="Lutzoni F."/>
            <person name="Magnuson J."/>
            <person name="Mondo S."/>
            <person name="Nolan M."/>
            <person name="Ohm R."/>
            <person name="Pangilinan J."/>
            <person name="Park H.-J."/>
            <person name="Ramirez L."/>
            <person name="Alfaro M."/>
            <person name="Sun H."/>
            <person name="Tritt A."/>
            <person name="Yoshinaga Y."/>
            <person name="Zwiers L.-H."/>
            <person name="Turgeon B."/>
            <person name="Goodwin S."/>
            <person name="Spatafora J."/>
            <person name="Crous P."/>
            <person name="Grigoriev I."/>
        </authorList>
    </citation>
    <scope>NUCLEOTIDE SEQUENCE</scope>
    <source>
        <strain evidence="2">CBS 379.55</strain>
    </source>
</reference>
<evidence type="ECO:0000313" key="3">
    <source>
        <dbReference type="Proteomes" id="UP000800097"/>
    </source>
</evidence>
<feature type="compositionally biased region" description="Basic and acidic residues" evidence="1">
    <location>
        <begin position="54"/>
        <end position="63"/>
    </location>
</feature>
<gene>
    <name evidence="2" type="ORF">EI97DRAFT_180183</name>
</gene>